<feature type="domain" description="AB hydrolase-1" evidence="2">
    <location>
        <begin position="226"/>
        <end position="340"/>
    </location>
</feature>
<keyword evidence="4" id="KW-0378">Hydrolase</keyword>
<proteinExistence type="predicted"/>
<dbReference type="InterPro" id="IPR000073">
    <property type="entry name" value="AB_hydrolase_1"/>
</dbReference>
<dbReference type="PANTHER" id="PTHR43433:SF5">
    <property type="entry name" value="AB HYDROLASE-1 DOMAIN-CONTAINING PROTEIN"/>
    <property type="match status" value="1"/>
</dbReference>
<dbReference type="InterPro" id="IPR029058">
    <property type="entry name" value="AB_hydrolase_fold"/>
</dbReference>
<reference evidence="4 5" key="1">
    <citation type="submission" date="2019-07" db="EMBL/GenBank/DDBJ databases">
        <title>Complete Genome Sequence and Methylome Analysis of Arthrobacter luteus NEB113.</title>
        <authorList>
            <person name="Fomenkov A."/>
            <person name="Anton B.P."/>
            <person name="Vincze T."/>
            <person name="Roberts R.J."/>
        </authorList>
    </citation>
    <scope>NUCLEOTIDE SEQUENCE [LARGE SCALE GENOMIC DNA]</scope>
    <source>
        <strain evidence="4 5">NEB113</strain>
    </source>
</reference>
<dbReference type="InterPro" id="IPR013595">
    <property type="entry name" value="Pept_S33_TAP-like_C"/>
</dbReference>
<feature type="domain" description="Peptidase S33 tripeptidyl aminopeptidase-like C-terminal" evidence="3">
    <location>
        <begin position="381"/>
        <end position="442"/>
    </location>
</feature>
<protein>
    <submittedName>
        <fullName evidence="4">Alpha/beta hydrolase</fullName>
    </submittedName>
</protein>
<dbReference type="Pfam" id="PF00561">
    <property type="entry name" value="Abhydrolase_1"/>
    <property type="match status" value="1"/>
</dbReference>
<organism evidence="4 5">
    <name type="scientific">Cellulosimicrobium cellulans</name>
    <name type="common">Arthrobacter luteus</name>
    <dbReference type="NCBI Taxonomy" id="1710"/>
    <lineage>
        <taxon>Bacteria</taxon>
        <taxon>Bacillati</taxon>
        <taxon>Actinomycetota</taxon>
        <taxon>Actinomycetes</taxon>
        <taxon>Micrococcales</taxon>
        <taxon>Promicromonosporaceae</taxon>
        <taxon>Cellulosimicrobium</taxon>
    </lineage>
</organism>
<dbReference type="Gene3D" id="3.40.50.1820">
    <property type="entry name" value="alpha/beta hydrolase"/>
    <property type="match status" value="1"/>
</dbReference>
<evidence type="ECO:0000313" key="5">
    <source>
        <dbReference type="Proteomes" id="UP000319068"/>
    </source>
</evidence>
<name>A0ABX5XCF1_CELCE</name>
<dbReference type="PANTHER" id="PTHR43433">
    <property type="entry name" value="HYDROLASE, ALPHA/BETA FOLD FAMILY PROTEIN"/>
    <property type="match status" value="1"/>
</dbReference>
<feature type="region of interest" description="Disordered" evidence="1">
    <location>
        <begin position="1"/>
        <end position="152"/>
    </location>
</feature>
<evidence type="ECO:0000313" key="4">
    <source>
        <dbReference type="EMBL" id="QDP75830.1"/>
    </source>
</evidence>
<accession>A0ABX5XCF1</accession>
<feature type="compositionally biased region" description="Low complexity" evidence="1">
    <location>
        <begin position="128"/>
        <end position="137"/>
    </location>
</feature>
<dbReference type="Pfam" id="PF08386">
    <property type="entry name" value="Abhydrolase_4"/>
    <property type="match status" value="1"/>
</dbReference>
<gene>
    <name evidence="4" type="ORF">FOG94_12505</name>
</gene>
<dbReference type="GO" id="GO:0016787">
    <property type="term" value="F:hydrolase activity"/>
    <property type="evidence" value="ECO:0007669"/>
    <property type="project" value="UniProtKB-KW"/>
</dbReference>
<evidence type="ECO:0000259" key="3">
    <source>
        <dbReference type="Pfam" id="PF08386"/>
    </source>
</evidence>
<evidence type="ECO:0000259" key="2">
    <source>
        <dbReference type="Pfam" id="PF00561"/>
    </source>
</evidence>
<feature type="compositionally biased region" description="Basic and acidic residues" evidence="1">
    <location>
        <begin position="1"/>
        <end position="10"/>
    </location>
</feature>
<feature type="compositionally biased region" description="Basic residues" evidence="1">
    <location>
        <begin position="98"/>
        <end position="111"/>
    </location>
</feature>
<sequence>MGDQRPDRGRRPGPVRGGERPRRRRRGGRRARGDLPCARRAPRRARDRGGGRHRVRAGPAGGGGRRTQRAGRADVRDRRALRRSPRRRGDRPAGGARRERRRPGGRARGGRVGHGAARALDGVGPCAGPRGPSVPSRVPRHRSSSPSTLGPALGVRSVLTIQPPVDGGRARSVVARAHRRGRSSGSTVRPALQERYDLIDGVRVYSVVAEPDRAERPEGRTVPADVVLVHGLALSTRYLEPGVRRLGTDRRTAALDLPGVGRSGRPPHLPSMAEMADVVARWMDGLGMTGADVVGHSLGCQIVSHLAAERPDLVRRVVLVGPSRDPEHPRWWQSAWRLLLDGPRERWSLLPIAVVDYLRAGPVAAVRALKQARRAEVSHLVQSITQPVLVVVGDRDPLVSGTWARRLVDALPDGRLVTVPGAPHGLPYSSVESFVTTTRDFLDREEP</sequence>
<dbReference type="SUPFAM" id="SSF53474">
    <property type="entry name" value="alpha/beta-Hydrolases"/>
    <property type="match status" value="1"/>
</dbReference>
<evidence type="ECO:0000256" key="1">
    <source>
        <dbReference type="SAM" id="MobiDB-lite"/>
    </source>
</evidence>
<dbReference type="Proteomes" id="UP000319068">
    <property type="component" value="Chromosome"/>
</dbReference>
<feature type="region of interest" description="Disordered" evidence="1">
    <location>
        <begin position="169"/>
        <end position="188"/>
    </location>
</feature>
<feature type="compositionally biased region" description="Basic residues" evidence="1">
    <location>
        <begin position="21"/>
        <end position="30"/>
    </location>
</feature>
<dbReference type="InterPro" id="IPR050471">
    <property type="entry name" value="AB_hydrolase"/>
</dbReference>
<feature type="compositionally biased region" description="Basic residues" evidence="1">
    <location>
        <begin position="79"/>
        <end position="89"/>
    </location>
</feature>
<feature type="compositionally biased region" description="Basic residues" evidence="1">
    <location>
        <begin position="40"/>
        <end position="56"/>
    </location>
</feature>
<keyword evidence="5" id="KW-1185">Reference proteome</keyword>
<dbReference type="EMBL" id="CP041694">
    <property type="protein sequence ID" value="QDP75830.1"/>
    <property type="molecule type" value="Genomic_DNA"/>
</dbReference>